<reference evidence="2 3" key="1">
    <citation type="journal article" date="2014" name="Int. J. Syst. Evol. Microbiol.">
        <title>Complete genome sequence of Corynebacterium casei LMG S-19264T (=DSM 44701T), isolated from a smear-ripened cheese.</title>
        <authorList>
            <consortium name="US DOE Joint Genome Institute (JGI-PGF)"/>
            <person name="Walter F."/>
            <person name="Albersmeier A."/>
            <person name="Kalinowski J."/>
            <person name="Ruckert C."/>
        </authorList>
    </citation>
    <scope>NUCLEOTIDE SEQUENCE [LARGE SCALE GENOMIC DNA]</scope>
    <source>
        <strain evidence="2 3">CGMCC 4.7215</strain>
    </source>
</reference>
<accession>A0ABD5X6U3</accession>
<keyword evidence="1" id="KW-0812">Transmembrane</keyword>
<feature type="transmembrane region" description="Helical" evidence="1">
    <location>
        <begin position="166"/>
        <end position="186"/>
    </location>
</feature>
<sequence>MWVRSQYTSELAVLAAWVSLLVPWNVAYQGDAPAGGTVYFFRFALVELQFRQPGVLDIGGSSIKATQPLDATYSGSELATSLFATTPVGSATFYEGTLGLASILWLLAALVFLIAFAFSLALYLRTAQTIARLPVSEVRLMGALLGVGTLGVGASSVFQFLERDTVGMPIPIGVFIVGVLSVVLLLTKQVPDADAS</sequence>
<keyword evidence="1" id="KW-1133">Transmembrane helix</keyword>
<dbReference type="RefSeq" id="WP_267636280.1">
    <property type="nucleotide sequence ID" value="NZ_JAODIY010000004.1"/>
</dbReference>
<dbReference type="EMBL" id="JBHSZQ010000004">
    <property type="protein sequence ID" value="MFC7125284.1"/>
    <property type="molecule type" value="Genomic_DNA"/>
</dbReference>
<dbReference type="AlphaFoldDB" id="A0ABD5X6U3"/>
<feature type="transmembrane region" description="Helical" evidence="1">
    <location>
        <begin position="138"/>
        <end position="160"/>
    </location>
</feature>
<feature type="transmembrane region" description="Helical" evidence="1">
    <location>
        <begin position="103"/>
        <end position="126"/>
    </location>
</feature>
<evidence type="ECO:0000313" key="3">
    <source>
        <dbReference type="Proteomes" id="UP001596414"/>
    </source>
</evidence>
<proteinExistence type="predicted"/>
<organism evidence="2 3">
    <name type="scientific">Halovenus rubra</name>
    <dbReference type="NCBI Taxonomy" id="869890"/>
    <lineage>
        <taxon>Archaea</taxon>
        <taxon>Methanobacteriati</taxon>
        <taxon>Methanobacteriota</taxon>
        <taxon>Stenosarchaea group</taxon>
        <taxon>Halobacteria</taxon>
        <taxon>Halobacteriales</taxon>
        <taxon>Haloarculaceae</taxon>
        <taxon>Halovenus</taxon>
    </lineage>
</organism>
<evidence type="ECO:0000256" key="1">
    <source>
        <dbReference type="SAM" id="Phobius"/>
    </source>
</evidence>
<comment type="caution">
    <text evidence="2">The sequence shown here is derived from an EMBL/GenBank/DDBJ whole genome shotgun (WGS) entry which is preliminary data.</text>
</comment>
<dbReference type="Proteomes" id="UP001596414">
    <property type="component" value="Unassembled WGS sequence"/>
</dbReference>
<dbReference type="InterPro" id="IPR055971">
    <property type="entry name" value="DUF7549"/>
</dbReference>
<protein>
    <submittedName>
        <fullName evidence="2">Uncharacterized protein</fullName>
    </submittedName>
</protein>
<evidence type="ECO:0000313" key="2">
    <source>
        <dbReference type="EMBL" id="MFC7125284.1"/>
    </source>
</evidence>
<name>A0ABD5X6U3_9EURY</name>
<gene>
    <name evidence="2" type="ORF">ACFQJ7_04415</name>
</gene>
<keyword evidence="1" id="KW-0472">Membrane</keyword>
<dbReference type="Pfam" id="PF24417">
    <property type="entry name" value="DUF7549"/>
    <property type="match status" value="1"/>
</dbReference>